<protein>
    <submittedName>
        <fullName evidence="1">Uncharacterized protein</fullName>
    </submittedName>
</protein>
<name>A0A8S1X9G6_9CILI</name>
<evidence type="ECO:0000313" key="2">
    <source>
        <dbReference type="Proteomes" id="UP000689195"/>
    </source>
</evidence>
<keyword evidence="2" id="KW-1185">Reference proteome</keyword>
<organism evidence="1 2">
    <name type="scientific">Paramecium pentaurelia</name>
    <dbReference type="NCBI Taxonomy" id="43138"/>
    <lineage>
        <taxon>Eukaryota</taxon>
        <taxon>Sar</taxon>
        <taxon>Alveolata</taxon>
        <taxon>Ciliophora</taxon>
        <taxon>Intramacronucleata</taxon>
        <taxon>Oligohymenophorea</taxon>
        <taxon>Peniculida</taxon>
        <taxon>Parameciidae</taxon>
        <taxon>Paramecium</taxon>
    </lineage>
</organism>
<accession>A0A8S1X9G6</accession>
<comment type="caution">
    <text evidence="1">The sequence shown here is derived from an EMBL/GenBank/DDBJ whole genome shotgun (WGS) entry which is preliminary data.</text>
</comment>
<sequence length="954" mass="112909">MQVLGQETEYCKLQNQENNLITIAKNENYDFYLFDYVIADDLTYNFKTDSASLFSPPFQFMMKKKKSGILSDDVIEIIPIFENNYNIQYYYCFSRSIQNDQIVYRLYKCKLNTKKEDLNIEVEFFIIRDHCHQIGYSNGYYFITCQNVETNQLELIFFHPKTKLYQTILIKDVIVPPQSKVKLKISGQYFGILISKGRIENNEYISEDSQLYFFFVTIQMWIKQESQEKLVLYKQYQVLNEPNDYVTDFAIQFEIAFITRLKRGLTFRNLKITWSDEIEILQLRQDTYGIHLPKQQTDVSTTYYFIMLMIWGKESILFISLKINKEYSLQKQGDFKGTALFAYQLKPEQAFQRKVVSSNLYIVFSNDEEFSIFSIDFSKSVLIIIIYQEYVKSKFFVLNLALSILLYEQQGVVYTLELELPKIEIVNLTEIKGPQLLQITATTFDKYFDKFSCPNIKTYYQVQELNVNSIWLKQYIQQNQNVFNLKYSKIELKKQIDLSKVFLGQALKIEEININKQSMFEASFTNIISQLDQIQIQNLNLKSVDYAATCLYSYPQNDKKIFLFKKVSVYLFIIQCYYQTNQSCHLYQILTIQDNIIQDFGCESFGNALQIVIIQKMKYGLVGYFVSVYLLMQYNNQILINESYDRFQDSEGNILSIAIQPKILIFTRVVNDIYTLNVLLHEKHEMELSQELNCYKVFEIVCNFQNYQDLLFIPMIKYKNYKYYQMIEVYIIQNSSKFQYLGSINLGQTKKPTKERLQIELVRHGIIILQLTDISQDEQIKKLMYIDSQVFFRNFINKQIDGEISIKQFRHKTFPTFNLKNINKIKTSEKFLYVYGSEIDVPACIYVYRLYSNQMDSLYYIIRTDLESFQVYNVVSIQERDLILISFNEFMGIYLNHQKIITITKKYLSNKDGDYADELIKLKIKPLGSKDENNIQDFYIKLICGDCEGVNGSS</sequence>
<reference evidence="1" key="1">
    <citation type="submission" date="2021-01" db="EMBL/GenBank/DDBJ databases">
        <authorList>
            <consortium name="Genoscope - CEA"/>
            <person name="William W."/>
        </authorList>
    </citation>
    <scope>NUCLEOTIDE SEQUENCE</scope>
</reference>
<proteinExistence type="predicted"/>
<dbReference type="EMBL" id="CAJJDO010000116">
    <property type="protein sequence ID" value="CAD8197647.1"/>
    <property type="molecule type" value="Genomic_DNA"/>
</dbReference>
<evidence type="ECO:0000313" key="1">
    <source>
        <dbReference type="EMBL" id="CAD8197647.1"/>
    </source>
</evidence>
<gene>
    <name evidence="1" type="ORF">PPENT_87.1.T1160039</name>
</gene>
<dbReference type="OrthoDB" id="312157at2759"/>
<dbReference type="Proteomes" id="UP000689195">
    <property type="component" value="Unassembled WGS sequence"/>
</dbReference>
<dbReference type="AlphaFoldDB" id="A0A8S1X9G6"/>